<dbReference type="EMBL" id="CALTRL010005729">
    <property type="protein sequence ID" value="CAH7685525.1"/>
    <property type="molecule type" value="Genomic_DNA"/>
</dbReference>
<accession>A0AAV0BGL1</accession>
<keyword evidence="2" id="KW-1185">Reference proteome</keyword>
<proteinExistence type="predicted"/>
<comment type="caution">
    <text evidence="1">The sequence shown here is derived from an EMBL/GenBank/DDBJ whole genome shotgun (WGS) entry which is preliminary data.</text>
</comment>
<reference evidence="1" key="1">
    <citation type="submission" date="2022-06" db="EMBL/GenBank/DDBJ databases">
        <authorList>
            <consortium name="SYNGENTA / RWTH Aachen University"/>
        </authorList>
    </citation>
    <scope>NUCLEOTIDE SEQUENCE</scope>
</reference>
<protein>
    <submittedName>
        <fullName evidence="1">Expressed protein</fullName>
    </submittedName>
</protein>
<dbReference type="Proteomes" id="UP001153365">
    <property type="component" value="Unassembled WGS sequence"/>
</dbReference>
<dbReference type="AlphaFoldDB" id="A0AAV0BGL1"/>
<name>A0AAV0BGL1_PHAPC</name>
<evidence type="ECO:0000313" key="2">
    <source>
        <dbReference type="Proteomes" id="UP001153365"/>
    </source>
</evidence>
<organism evidence="1 2">
    <name type="scientific">Phakopsora pachyrhizi</name>
    <name type="common">Asian soybean rust disease fungus</name>
    <dbReference type="NCBI Taxonomy" id="170000"/>
    <lineage>
        <taxon>Eukaryota</taxon>
        <taxon>Fungi</taxon>
        <taxon>Dikarya</taxon>
        <taxon>Basidiomycota</taxon>
        <taxon>Pucciniomycotina</taxon>
        <taxon>Pucciniomycetes</taxon>
        <taxon>Pucciniales</taxon>
        <taxon>Phakopsoraceae</taxon>
        <taxon>Phakopsora</taxon>
    </lineage>
</organism>
<sequence>MTAERTLKMGPKSPIIKPSKLSTIEQYLVSASNVDFGKKNLKIIDSIGKVAWETVRELVHDEIVESLLDSSGQVHWTIHRPIRGWYLILRSPFYSDPQVYISLKPTSSIDQDQFTVCLRACHIPQDPIIDDPQTKQIHSSPVETTKQTVKNRSTSIYAGTPSPSKPEATLLTGSSCFELSTGKENASSTINLKQRDIILILKSLSTTTQKTFFQSISSLFTDNSRSFVCAIRSESTETEKILTMFEDKPSMFGFNNDGSLSLHSETISKVGMPISFWLAISLAYLGFRDDKEVSAAVHSLSI</sequence>
<evidence type="ECO:0000313" key="1">
    <source>
        <dbReference type="EMBL" id="CAH7685525.1"/>
    </source>
</evidence>
<gene>
    <name evidence="1" type="ORF">PPACK8108_LOCUS20067</name>
</gene>